<organism evidence="2 3">
    <name type="scientific">Pseudomonas eucalypticola</name>
    <dbReference type="NCBI Taxonomy" id="2599595"/>
    <lineage>
        <taxon>Bacteria</taxon>
        <taxon>Pseudomonadati</taxon>
        <taxon>Pseudomonadota</taxon>
        <taxon>Gammaproteobacteria</taxon>
        <taxon>Pseudomonadales</taxon>
        <taxon>Pseudomonadaceae</taxon>
        <taxon>Pseudomonas</taxon>
    </lineage>
</organism>
<dbReference type="AlphaFoldDB" id="A0A7D5D5G0"/>
<evidence type="ECO:0000256" key="1">
    <source>
        <dbReference type="SAM" id="SignalP"/>
    </source>
</evidence>
<reference evidence="2 3" key="1">
    <citation type="submission" date="2020-06" db="EMBL/GenBank/DDBJ databases">
        <title>Pseudomonas eucalypticola sp. nov., an endophyte of Eucalyptus dunnii leaves with biocontrol ability of eucalyptus leaf blight.</title>
        <authorList>
            <person name="Liu Y."/>
            <person name="Song Z."/>
            <person name="Zeng H."/>
            <person name="Lu M."/>
            <person name="Wang X."/>
            <person name="Lian X."/>
            <person name="Zhang Q."/>
        </authorList>
    </citation>
    <scope>NUCLEOTIDE SEQUENCE [LARGE SCALE GENOMIC DNA]</scope>
    <source>
        <strain evidence="2 3">NP-1</strain>
    </source>
</reference>
<feature type="signal peptide" evidence="1">
    <location>
        <begin position="1"/>
        <end position="29"/>
    </location>
</feature>
<dbReference type="Proteomes" id="UP000509568">
    <property type="component" value="Chromosome"/>
</dbReference>
<sequence length="563" mass="60581">MSPKRSPRIAIRPVCFVAAAVFFTPAAQALPFNVGDVEGAFDTRLTFTTDWGLANRDHALVGAANGGSGHASLGDDGRLNFDRGQAFSKRLQGEHALTLKYGDSGVYVRGRYWYDFAEQDGAQDFKSISDHGREEGARAAGGQWLDAYVYHHYSLGGQPATVRAGRQVVNWGESLFIGNGINSINPVDLATVHAPAQKVSDSLLPTNLLYVSQGLTDTLTLDAFYQLQWDASEAENCGTYFADDITARGCSRGFTLASPLAPQTGPGYVVTSEGVVVPRGHDQRARDGGQWGTALHWLASDVDYGLYFMNYHSRQAFLQTRNASAATLASLSAISDSAVAQATQLGGSSYNLQYPDNIQLYGASFSTTLAAGATWRGEFSYRPDAPVQRNLADLSAALLDPVAGQVNSGYERKPTTQVQSSLEQVFDQVMGAERLTVAGEAAWVHVGDLSGSDRLGRDAVYGTAGDNGFVTPNAWGYRLRAELDYANVFQGVSLKPSLAWSHDVEGYGPNGLFVQGAKAVTLGVAADYQKTYTASLAYTDFFGGQYNVLKDRDYLAMTLGLNF</sequence>
<dbReference type="KEGG" id="pez:HWQ56_04850"/>
<keyword evidence="1" id="KW-0732">Signal</keyword>
<dbReference type="Pfam" id="PF06980">
    <property type="entry name" value="DUF1302"/>
    <property type="match status" value="1"/>
</dbReference>
<proteinExistence type="predicted"/>
<dbReference type="RefSeq" id="WP_158154550.1">
    <property type="nucleotide sequence ID" value="NZ_CP056030.1"/>
</dbReference>
<keyword evidence="3" id="KW-1185">Reference proteome</keyword>
<feature type="chain" id="PRO_5028844901" evidence="1">
    <location>
        <begin position="30"/>
        <end position="563"/>
    </location>
</feature>
<accession>A0A7D5D5G0</accession>
<protein>
    <submittedName>
        <fullName evidence="2">DUF1302 domain-containing protein</fullName>
    </submittedName>
</protein>
<dbReference type="EMBL" id="CP056030">
    <property type="protein sequence ID" value="QKZ03152.1"/>
    <property type="molecule type" value="Genomic_DNA"/>
</dbReference>
<dbReference type="InterPro" id="IPR010727">
    <property type="entry name" value="DUF1302"/>
</dbReference>
<gene>
    <name evidence="2" type="ORF">HWQ56_04850</name>
</gene>
<evidence type="ECO:0000313" key="2">
    <source>
        <dbReference type="EMBL" id="QKZ03152.1"/>
    </source>
</evidence>
<name>A0A7D5D5G0_9PSED</name>
<evidence type="ECO:0000313" key="3">
    <source>
        <dbReference type="Proteomes" id="UP000509568"/>
    </source>
</evidence>